<feature type="repeat" description="TPR" evidence="1">
    <location>
        <begin position="178"/>
        <end position="211"/>
    </location>
</feature>
<evidence type="ECO:0000313" key="3">
    <source>
        <dbReference type="Proteomes" id="UP001162780"/>
    </source>
</evidence>
<dbReference type="InterPro" id="IPR019734">
    <property type="entry name" value="TPR_rpt"/>
</dbReference>
<gene>
    <name evidence="2" type="ORF">NM686_003685</name>
</gene>
<sequence length="531" mass="59859">MKALPKQPHPPELQALHQLYQNGQVPLAEVQAKAMLARYPKSLAVLNLLGMCQQVQGKLREAADSFRKMLALDPRIAEIHFNLGAINTQLNDVKAAISCYRKALQLKPDLTVAHFNLGVLLQQQGLLQDAGKHYQQAVAQQPGFYEAWVNWGAVLQLVGDLSGAERCYRKALNLNADARGHFNLGTVLYGQGLHPAAIEAFREALRLDPQFADAWNDLGETYRDQGDMEEAVRCYRQALKIDAAHARANYNLAESYCLGGQLQQAVPFFAASDFADAQERVLQCLYKTRQFDAFKQRFDQLIQQGQHSSILLGTLSTHYAINFHQDNPYKFCRNPMDFVQHTHIDELSDPSNPLLGELLHDIKSLQIAERKQGRLYYGIQSAGNLLQRAEPSFQKLAALIRAKVKAYQKYFAGSDDALIKLFPKELEFASSWYLRMKQGGYLTSHIHEEGWISGCVYLQLPDKGADGHEGSFEYGTDGDDYPRLHDDFPSRIVDQIVGDLVLFPSSLFHRTLPFHAEQERVCVAFDIKPRA</sequence>
<dbReference type="InterPro" id="IPR012668">
    <property type="entry name" value="CHP02466"/>
</dbReference>
<dbReference type="SUPFAM" id="SSF48452">
    <property type="entry name" value="TPR-like"/>
    <property type="match status" value="1"/>
</dbReference>
<feature type="repeat" description="TPR" evidence="1">
    <location>
        <begin position="111"/>
        <end position="144"/>
    </location>
</feature>
<reference evidence="2" key="1">
    <citation type="submission" date="2022-11" db="EMBL/GenBank/DDBJ databases">
        <title>Methylomonas rapida sp. nov., Carotenoid-Producing Obligate Methanotrophs with High Growth Characteristics and Biotechnological Potential.</title>
        <authorList>
            <person name="Tikhonova E.N."/>
            <person name="Suleimanov R.Z."/>
            <person name="Miroshnikov K."/>
            <person name="Oshkin I.Y."/>
            <person name="Belova S.E."/>
            <person name="Danilova O.V."/>
            <person name="Ashikhmin A."/>
            <person name="Konopkin A."/>
            <person name="But S.Y."/>
            <person name="Khmelenina V.N."/>
            <person name="Kuznetsov N."/>
            <person name="Pimenov N.V."/>
            <person name="Dedysh S.N."/>
        </authorList>
    </citation>
    <scope>NUCLEOTIDE SEQUENCE</scope>
    <source>
        <strain evidence="2">MP1</strain>
    </source>
</reference>
<dbReference type="PROSITE" id="PS50293">
    <property type="entry name" value="TPR_REGION"/>
    <property type="match status" value="3"/>
</dbReference>
<dbReference type="EMBL" id="CP113517">
    <property type="protein sequence ID" value="WAR45626.1"/>
    <property type="molecule type" value="Genomic_DNA"/>
</dbReference>
<dbReference type="Pfam" id="PF13759">
    <property type="entry name" value="2OG-FeII_Oxy_5"/>
    <property type="match status" value="1"/>
</dbReference>
<dbReference type="InterPro" id="IPR011990">
    <property type="entry name" value="TPR-like_helical_dom_sf"/>
</dbReference>
<dbReference type="InterPro" id="IPR037919">
    <property type="entry name" value="OGT"/>
</dbReference>
<dbReference type="SMART" id="SM00028">
    <property type="entry name" value="TPR"/>
    <property type="match status" value="7"/>
</dbReference>
<dbReference type="Gene3D" id="1.25.40.10">
    <property type="entry name" value="Tetratricopeptide repeat domain"/>
    <property type="match status" value="3"/>
</dbReference>
<accession>A0ABY7GMA2</accession>
<keyword evidence="3" id="KW-1185">Reference proteome</keyword>
<dbReference type="Proteomes" id="UP001162780">
    <property type="component" value="Chromosome"/>
</dbReference>
<name>A0ABY7GMA2_9GAMM</name>
<dbReference type="Pfam" id="PF13432">
    <property type="entry name" value="TPR_16"/>
    <property type="match status" value="2"/>
</dbReference>
<feature type="repeat" description="TPR" evidence="1">
    <location>
        <begin position="77"/>
        <end position="110"/>
    </location>
</feature>
<dbReference type="Pfam" id="PF13414">
    <property type="entry name" value="TPR_11"/>
    <property type="match status" value="2"/>
</dbReference>
<feature type="repeat" description="TPR" evidence="1">
    <location>
        <begin position="43"/>
        <end position="76"/>
    </location>
</feature>
<protein>
    <submittedName>
        <fullName evidence="2">Tetratricopeptide repeat protein</fullName>
    </submittedName>
</protein>
<dbReference type="RefSeq" id="WP_255186536.1">
    <property type="nucleotide sequence ID" value="NZ_CP113517.1"/>
</dbReference>
<dbReference type="PROSITE" id="PS50005">
    <property type="entry name" value="TPR"/>
    <property type="match status" value="5"/>
</dbReference>
<dbReference type="PANTHER" id="PTHR44366:SF1">
    <property type="entry name" value="UDP-N-ACETYLGLUCOSAMINE--PEPTIDE N-ACETYLGLUCOSAMINYLTRANSFERASE 110 KDA SUBUNIT"/>
    <property type="match status" value="1"/>
</dbReference>
<keyword evidence="1" id="KW-0802">TPR repeat</keyword>
<dbReference type="Gene3D" id="2.60.120.620">
    <property type="entry name" value="q2cbj1_9rhob like domain"/>
    <property type="match status" value="1"/>
</dbReference>
<proteinExistence type="predicted"/>
<dbReference type="PANTHER" id="PTHR44366">
    <property type="entry name" value="UDP-N-ACETYLGLUCOSAMINE--PEPTIDE N-ACETYLGLUCOSAMINYLTRANSFERASE 110 KDA SUBUNIT"/>
    <property type="match status" value="1"/>
</dbReference>
<evidence type="ECO:0000256" key="1">
    <source>
        <dbReference type="PROSITE-ProRule" id="PRU00339"/>
    </source>
</evidence>
<organism evidence="2 3">
    <name type="scientific">Methylomonas rapida</name>
    <dbReference type="NCBI Taxonomy" id="2963939"/>
    <lineage>
        <taxon>Bacteria</taxon>
        <taxon>Pseudomonadati</taxon>
        <taxon>Pseudomonadota</taxon>
        <taxon>Gammaproteobacteria</taxon>
        <taxon>Methylococcales</taxon>
        <taxon>Methylococcaceae</taxon>
        <taxon>Methylomonas</taxon>
    </lineage>
</organism>
<evidence type="ECO:0000313" key="2">
    <source>
        <dbReference type="EMBL" id="WAR45626.1"/>
    </source>
</evidence>
<feature type="repeat" description="TPR" evidence="1">
    <location>
        <begin position="212"/>
        <end position="245"/>
    </location>
</feature>